<feature type="transmembrane region" description="Helical" evidence="1">
    <location>
        <begin position="39"/>
        <end position="56"/>
    </location>
</feature>
<evidence type="ECO:0000313" key="4">
    <source>
        <dbReference type="Proteomes" id="UP001221217"/>
    </source>
</evidence>
<dbReference type="Pfam" id="PF04892">
    <property type="entry name" value="VanZ"/>
    <property type="match status" value="1"/>
</dbReference>
<evidence type="ECO:0000259" key="2">
    <source>
        <dbReference type="Pfam" id="PF04892"/>
    </source>
</evidence>
<evidence type="ECO:0000256" key="1">
    <source>
        <dbReference type="SAM" id="Phobius"/>
    </source>
</evidence>
<dbReference type="PANTHER" id="PTHR28008">
    <property type="entry name" value="DOMAIN PROTEIN, PUTATIVE (AFU_ORTHOLOGUE AFUA_3G10980)-RELATED"/>
    <property type="match status" value="1"/>
</dbReference>
<evidence type="ECO:0000313" key="3">
    <source>
        <dbReference type="EMBL" id="MDC7228072.1"/>
    </source>
</evidence>
<feature type="domain" description="VanZ-like" evidence="2">
    <location>
        <begin position="37"/>
        <end position="115"/>
    </location>
</feature>
<gene>
    <name evidence="3" type="ORF">PQJ61_15015</name>
</gene>
<comment type="caution">
    <text evidence="3">The sequence shown here is derived from an EMBL/GenBank/DDBJ whole genome shotgun (WGS) entry which is preliminary data.</text>
</comment>
<dbReference type="AlphaFoldDB" id="A0AAJ1IHJ4"/>
<dbReference type="PANTHER" id="PTHR28008:SF1">
    <property type="entry name" value="DOMAIN PROTEIN, PUTATIVE (AFU_ORTHOLOGUE AFUA_3G10980)-RELATED"/>
    <property type="match status" value="1"/>
</dbReference>
<sequence>MIKRKTALILFLILLLAMSILMLVPSPPKIPSNFNMIDKVEHFAAFFVLSFLLSIVMMRKNGCVLRSFLLTAVIMSLYGLLIEYFQQFTGRTPELADLFADIAGCIAGSLVALFFL</sequence>
<protein>
    <submittedName>
        <fullName evidence="3">VanZ family protein</fullName>
    </submittedName>
</protein>
<organism evidence="3 4">
    <name type="scientific">Candidatus Thalassospirochaeta sargassi</name>
    <dbReference type="NCBI Taxonomy" id="3119039"/>
    <lineage>
        <taxon>Bacteria</taxon>
        <taxon>Pseudomonadati</taxon>
        <taxon>Spirochaetota</taxon>
        <taxon>Spirochaetia</taxon>
        <taxon>Spirochaetales</taxon>
        <taxon>Spirochaetaceae</taxon>
        <taxon>Candidatus Thalassospirochaeta</taxon>
    </lineage>
</organism>
<accession>A0AAJ1IHJ4</accession>
<proteinExistence type="predicted"/>
<dbReference type="Proteomes" id="UP001221217">
    <property type="component" value="Unassembled WGS sequence"/>
</dbReference>
<keyword evidence="1" id="KW-0472">Membrane</keyword>
<feature type="transmembrane region" description="Helical" evidence="1">
    <location>
        <begin position="68"/>
        <end position="86"/>
    </location>
</feature>
<dbReference type="NCBIfam" id="NF037970">
    <property type="entry name" value="vanZ_1"/>
    <property type="match status" value="1"/>
</dbReference>
<keyword evidence="1" id="KW-0812">Transmembrane</keyword>
<name>A0AAJ1IHJ4_9SPIO</name>
<dbReference type="EMBL" id="JAQQAL010000040">
    <property type="protein sequence ID" value="MDC7228072.1"/>
    <property type="molecule type" value="Genomic_DNA"/>
</dbReference>
<reference evidence="3 4" key="1">
    <citation type="submission" date="2022-12" db="EMBL/GenBank/DDBJ databases">
        <title>Metagenome assembled genome from gulf of manar.</title>
        <authorList>
            <person name="Kohli P."/>
            <person name="Pk S."/>
            <person name="Venkata Ramana C."/>
            <person name="Sasikala C."/>
        </authorList>
    </citation>
    <scope>NUCLEOTIDE SEQUENCE [LARGE SCALE GENOMIC DNA]</scope>
    <source>
        <strain evidence="3">JB008</strain>
    </source>
</reference>
<feature type="transmembrane region" description="Helical" evidence="1">
    <location>
        <begin position="98"/>
        <end position="115"/>
    </location>
</feature>
<keyword evidence="1" id="KW-1133">Transmembrane helix</keyword>
<dbReference type="InterPro" id="IPR006976">
    <property type="entry name" value="VanZ-like"/>
</dbReference>